<reference evidence="3" key="1">
    <citation type="submission" date="2019-04" db="EMBL/GenBank/DDBJ databases">
        <title>Evolution of Biomass-Degrading Anaerobic Consortia Revealed by Metagenomics.</title>
        <authorList>
            <person name="Peng X."/>
        </authorList>
    </citation>
    <scope>NUCLEOTIDE SEQUENCE</scope>
    <source>
        <strain evidence="3">SIG13</strain>
    </source>
</reference>
<feature type="region of interest" description="Disordered" evidence="1">
    <location>
        <begin position="52"/>
        <end position="84"/>
    </location>
</feature>
<evidence type="ECO:0000256" key="1">
    <source>
        <dbReference type="SAM" id="MobiDB-lite"/>
    </source>
</evidence>
<sequence>MKKIELIIIILAICGVVLFAGALISSEKNNVANNNTTTENLTCINLTNNTTDNVEISNNNQGSSQSKSDSNEVPSDIYSRWDTDSDGILSDSEIDVHDKALGQGKYYTGHENMKDSFTTYPE</sequence>
<comment type="caution">
    <text evidence="3">The sequence shown here is derived from an EMBL/GenBank/DDBJ whole genome shotgun (WGS) entry which is preliminary data.</text>
</comment>
<evidence type="ECO:0000313" key="3">
    <source>
        <dbReference type="EMBL" id="MBE6510954.1"/>
    </source>
</evidence>
<dbReference type="Proteomes" id="UP000713479">
    <property type="component" value="Unassembled WGS sequence"/>
</dbReference>
<proteinExistence type="predicted"/>
<organism evidence="3 4">
    <name type="scientific">Methanobrevibacter millerae</name>
    <dbReference type="NCBI Taxonomy" id="230361"/>
    <lineage>
        <taxon>Archaea</taxon>
        <taxon>Methanobacteriati</taxon>
        <taxon>Methanobacteriota</taxon>
        <taxon>Methanomada group</taxon>
        <taxon>Methanobacteria</taxon>
        <taxon>Methanobacteriales</taxon>
        <taxon>Methanobacteriaceae</taxon>
        <taxon>Methanobrevibacter</taxon>
    </lineage>
</organism>
<feature type="compositionally biased region" description="Low complexity" evidence="1">
    <location>
        <begin position="52"/>
        <end position="68"/>
    </location>
</feature>
<feature type="transmembrane region" description="Helical" evidence="2">
    <location>
        <begin position="6"/>
        <end position="24"/>
    </location>
</feature>
<protein>
    <recommendedName>
        <fullName evidence="5">EF-hand domain-containing protein</fullName>
    </recommendedName>
</protein>
<accession>A0A8T3VHH5</accession>
<evidence type="ECO:0000313" key="4">
    <source>
        <dbReference type="Proteomes" id="UP000713479"/>
    </source>
</evidence>
<dbReference type="AlphaFoldDB" id="A0A8T3VHH5"/>
<dbReference type="EMBL" id="SUTF01000007">
    <property type="protein sequence ID" value="MBE6510954.1"/>
    <property type="molecule type" value="Genomic_DNA"/>
</dbReference>
<gene>
    <name evidence="3" type="ORF">E7Z74_06780</name>
</gene>
<keyword evidence="2" id="KW-0472">Membrane</keyword>
<evidence type="ECO:0000256" key="2">
    <source>
        <dbReference type="SAM" id="Phobius"/>
    </source>
</evidence>
<name>A0A8T3VHH5_9EURY</name>
<evidence type="ECO:0008006" key="5">
    <source>
        <dbReference type="Google" id="ProtNLM"/>
    </source>
</evidence>
<dbReference type="PROSITE" id="PS00018">
    <property type="entry name" value="EF_HAND_1"/>
    <property type="match status" value="1"/>
</dbReference>
<dbReference type="InterPro" id="IPR018247">
    <property type="entry name" value="EF_Hand_1_Ca_BS"/>
</dbReference>
<keyword evidence="2" id="KW-0812">Transmembrane</keyword>
<keyword evidence="2" id="KW-1133">Transmembrane helix</keyword>